<dbReference type="NCBIfam" id="TIGR01980">
    <property type="entry name" value="sufB"/>
    <property type="match status" value="1"/>
</dbReference>
<dbReference type="STRING" id="1617427.UZ20_WS6002000107"/>
<evidence type="ECO:0000313" key="4">
    <source>
        <dbReference type="EMBL" id="KXK10026.1"/>
    </source>
</evidence>
<dbReference type="InterPro" id="IPR045595">
    <property type="entry name" value="SufBD_N"/>
</dbReference>
<dbReference type="Pfam" id="PF19295">
    <property type="entry name" value="SufBD_N"/>
    <property type="match status" value="1"/>
</dbReference>
<gene>
    <name evidence="4" type="primary">sufB</name>
    <name evidence="4" type="ORF">UZ20_WS6002000107</name>
</gene>
<dbReference type="InterPro" id="IPR000825">
    <property type="entry name" value="SUF_FeS_clus_asmbl_SufBD_core"/>
</dbReference>
<dbReference type="Pfam" id="PF01458">
    <property type="entry name" value="SUFBD_core"/>
    <property type="match status" value="1"/>
</dbReference>
<comment type="caution">
    <text evidence="4">The sequence shown here is derived from an EMBL/GenBank/DDBJ whole genome shotgun (WGS) entry which is preliminary data.</text>
</comment>
<dbReference type="InterPro" id="IPR055346">
    <property type="entry name" value="Fe-S_cluster_assembly_SufBD"/>
</dbReference>
<sequence>MPTWGADLSDIKFDNIHYFVRATDRNEQSWDSVPEEIKNTFEKLGIPQAERKFLAGVATQYESEVVYHNLQKKFNEKGVIFLDTDSAYKQYPEIFHQYFGTVIPSSDNKFAALNSAVWSGGSFIYVPKGVKVDIPLQAYFRINAQNMGQFERTLIVAEEGSDIHYIEGCTAPIYSSDSLHSAVVEIIVKKNARVRYTTIQNWSNNVYNLVTKRATVLANGRMEWIDCNLGSKVTMKYPSVYLLEPGAHGEVLSIALAQKSQHQDAGAKIIHRAPHTTSLIQSKSICKDGGRTSYRGLLKIVKGAKKIKI</sequence>
<dbReference type="InterPro" id="IPR037284">
    <property type="entry name" value="SUF_FeS_clus_asmbl_SufBD_sf"/>
</dbReference>
<dbReference type="PANTHER" id="PTHR30508">
    <property type="entry name" value="FES CLUSTER ASSEMBLY PROTEIN SUF"/>
    <property type="match status" value="1"/>
</dbReference>
<reference evidence="4 5" key="1">
    <citation type="submission" date="2015-02" db="EMBL/GenBank/DDBJ databases">
        <title>Improved understanding of the partial-nitritation anammox process through 23 genomes representing the majority of the microbial community.</title>
        <authorList>
            <person name="Speth D.R."/>
            <person name="In T Zandt M."/>
            <person name="Guerrero Cruz S."/>
            <person name="Jetten M.S."/>
            <person name="Dutilh B.E."/>
        </authorList>
    </citation>
    <scope>NUCLEOTIDE SEQUENCE [LARGE SCALE GENOMIC DNA]</scope>
    <source>
        <strain evidence="4">OLB21</strain>
    </source>
</reference>
<feature type="domain" description="SUF system FeS cluster assembly SufBD N-terminal" evidence="3">
    <location>
        <begin position="68"/>
        <end position="137"/>
    </location>
</feature>
<dbReference type="SUPFAM" id="SSF101960">
    <property type="entry name" value="Stabilizer of iron transporter SufD"/>
    <property type="match status" value="1"/>
</dbReference>
<accession>A0A136KKR0</accession>
<evidence type="ECO:0000259" key="3">
    <source>
        <dbReference type="Pfam" id="PF19295"/>
    </source>
</evidence>
<dbReference type="PANTHER" id="PTHR30508:SF1">
    <property type="entry name" value="UPF0051 PROTEIN ABCI8, CHLOROPLASTIC-RELATED"/>
    <property type="match status" value="1"/>
</dbReference>
<evidence type="ECO:0000259" key="2">
    <source>
        <dbReference type="Pfam" id="PF01458"/>
    </source>
</evidence>
<name>A0A136KKR0_9BACT</name>
<dbReference type="Proteomes" id="UP000070449">
    <property type="component" value="Unassembled WGS sequence"/>
</dbReference>
<comment type="similarity">
    <text evidence="1">Belongs to the iron-sulfur cluster assembly SufBD family.</text>
</comment>
<dbReference type="InterPro" id="IPR010231">
    <property type="entry name" value="SUF_FeS_clus_asmbl_SufB"/>
</dbReference>
<evidence type="ECO:0000313" key="5">
    <source>
        <dbReference type="Proteomes" id="UP000070449"/>
    </source>
</evidence>
<dbReference type="GO" id="GO:0016226">
    <property type="term" value="P:iron-sulfur cluster assembly"/>
    <property type="evidence" value="ECO:0007669"/>
    <property type="project" value="InterPro"/>
</dbReference>
<dbReference type="PATRIC" id="fig|1617427.3.peg.114"/>
<feature type="domain" description="SUF system FeS cluster assembly SufBD core" evidence="2">
    <location>
        <begin position="140"/>
        <end position="307"/>
    </location>
</feature>
<proteinExistence type="inferred from homology"/>
<organism evidence="4 5">
    <name type="scientific">candidate division WS6 bacterium OLB21</name>
    <dbReference type="NCBI Taxonomy" id="1617427"/>
    <lineage>
        <taxon>Bacteria</taxon>
        <taxon>Candidatus Dojkabacteria</taxon>
    </lineage>
</organism>
<dbReference type="AlphaFoldDB" id="A0A136KKR0"/>
<protein>
    <submittedName>
        <fullName evidence="4">FeS cluster assembly protein SufB</fullName>
    </submittedName>
</protein>
<dbReference type="EMBL" id="JYPD01000010">
    <property type="protein sequence ID" value="KXK10026.1"/>
    <property type="molecule type" value="Genomic_DNA"/>
</dbReference>
<evidence type="ECO:0000256" key="1">
    <source>
        <dbReference type="ARBA" id="ARBA00043967"/>
    </source>
</evidence>